<reference evidence="1" key="2">
    <citation type="journal article" date="2015" name="ISME J.">
        <title>A new class of marine Euryarchaeota group II from the Mediterranean deep chlorophyll maximum.</title>
        <authorList>
            <person name="Martin-Cuadrado A.B."/>
            <person name="Garcia-Heredia I."/>
            <person name="Molto A.G."/>
            <person name="Lopez-Ubeda R."/>
            <person name="Kimes N."/>
            <person name="Lopez-Garcia P."/>
            <person name="Moreira D."/>
            <person name="Rodriguez-Valera F."/>
        </authorList>
    </citation>
    <scope>NUCLEOTIDE SEQUENCE</scope>
</reference>
<dbReference type="EMBL" id="KP211838">
    <property type="protein sequence ID" value="ANV79546.1"/>
    <property type="molecule type" value="Genomic_DNA"/>
</dbReference>
<reference evidence="1" key="1">
    <citation type="submission" date="2014-11" db="EMBL/GenBank/DDBJ databases">
        <authorList>
            <person name="Zhu J."/>
            <person name="Qi W."/>
            <person name="Song R."/>
        </authorList>
    </citation>
    <scope>NUCLEOTIDE SEQUENCE</scope>
</reference>
<dbReference type="AlphaFoldDB" id="A0A1B1TB79"/>
<accession>A0A1B1TB79</accession>
<sequence>MFKDIKKKAEEKASEVKEATSNLGNTVLDKAKTAKENASDLATGAVKTASDAAASAGTLAKGAVDSVVITIATKIIVSSMKKAGKKGTSYISNDLKYQGFVDRTWELLPLPVRLIGKDTLGFNSTMFLLRNSVFGKDEKEPEVDKNDEGIIKKTILSMFK</sequence>
<protein>
    <submittedName>
        <fullName evidence="1">Uncharacterized protein</fullName>
    </submittedName>
</protein>
<organism evidence="1">
    <name type="scientific">uncultured Poseidoniia archaeon</name>
    <dbReference type="NCBI Taxonomy" id="1697135"/>
    <lineage>
        <taxon>Archaea</taxon>
        <taxon>Methanobacteriati</taxon>
        <taxon>Thermoplasmatota</taxon>
        <taxon>Candidatus Poseidoniia</taxon>
        <taxon>environmental samples</taxon>
    </lineage>
</organism>
<evidence type="ECO:0000313" key="1">
    <source>
        <dbReference type="EMBL" id="ANV79546.1"/>
    </source>
</evidence>
<name>A0A1B1TB79_9ARCH</name>
<proteinExistence type="predicted"/>